<dbReference type="RefSeq" id="WP_090703571.1">
    <property type="nucleotide sequence ID" value="NZ_FOSP01000067.1"/>
</dbReference>
<keyword evidence="2" id="KW-1185">Reference proteome</keyword>
<protein>
    <submittedName>
        <fullName evidence="1">Uncharacterized protein</fullName>
    </submittedName>
</protein>
<dbReference type="Proteomes" id="UP000199533">
    <property type="component" value="Unassembled WGS sequence"/>
</dbReference>
<organism evidence="1 2">
    <name type="scientific">Nitrosomonas aestuarii</name>
    <dbReference type="NCBI Taxonomy" id="52441"/>
    <lineage>
        <taxon>Bacteria</taxon>
        <taxon>Pseudomonadati</taxon>
        <taxon>Pseudomonadota</taxon>
        <taxon>Betaproteobacteria</taxon>
        <taxon>Nitrosomonadales</taxon>
        <taxon>Nitrosomonadaceae</taxon>
        <taxon>Nitrosomonas</taxon>
    </lineage>
</organism>
<evidence type="ECO:0000313" key="2">
    <source>
        <dbReference type="Proteomes" id="UP000199533"/>
    </source>
</evidence>
<reference evidence="2" key="1">
    <citation type="submission" date="2016-10" db="EMBL/GenBank/DDBJ databases">
        <authorList>
            <person name="Varghese N."/>
            <person name="Submissions S."/>
        </authorList>
    </citation>
    <scope>NUCLEOTIDE SEQUENCE [LARGE SCALE GENOMIC DNA]</scope>
    <source>
        <strain evidence="2">Nm69</strain>
    </source>
</reference>
<evidence type="ECO:0000313" key="1">
    <source>
        <dbReference type="EMBL" id="SFL35950.1"/>
    </source>
</evidence>
<dbReference type="EMBL" id="FOSP01000067">
    <property type="protein sequence ID" value="SFL35950.1"/>
    <property type="molecule type" value="Genomic_DNA"/>
</dbReference>
<dbReference type="AlphaFoldDB" id="A0A1I4H2D7"/>
<dbReference type="OrthoDB" id="9910816at2"/>
<dbReference type="STRING" id="52441.SAMN05216302_106717"/>
<name>A0A1I4H2D7_9PROT</name>
<accession>A0A1I4H2D7</accession>
<sequence>MADFDPRNAGTLTTHFDASRRIPPAELIERTRHDYYIAAQMQNNGDPAIGGLRVDMSGHTDMDYPGSDNQKKRERDERMLALMIHNMTLQQIEDQLAARYGENFAENLAAEYLSEESYKRLMSIEDKTERRRQIAVELYKGIEDGSIDKGRIFENADMEN</sequence>
<proteinExistence type="predicted"/>
<gene>
    <name evidence="1" type="ORF">SAMN05216302_106717</name>
</gene>